<comment type="caution">
    <text evidence="4">The sequence shown here is derived from an EMBL/GenBank/DDBJ whole genome shotgun (WGS) entry which is preliminary data.</text>
</comment>
<dbReference type="InterPro" id="IPR056681">
    <property type="entry name" value="DUF7779"/>
</dbReference>
<dbReference type="Proteomes" id="UP001500416">
    <property type="component" value="Unassembled WGS sequence"/>
</dbReference>
<dbReference type="Pfam" id="PF25000">
    <property type="entry name" value="DUF7779"/>
    <property type="match status" value="1"/>
</dbReference>
<keyword evidence="5" id="KW-1185">Reference proteome</keyword>
<dbReference type="EMBL" id="BAAABU010000003">
    <property type="protein sequence ID" value="GAA0222294.1"/>
    <property type="molecule type" value="Genomic_DNA"/>
</dbReference>
<dbReference type="PANTHER" id="PTHR46082">
    <property type="entry name" value="ATP/GTP-BINDING PROTEIN-RELATED"/>
    <property type="match status" value="1"/>
</dbReference>
<feature type="region of interest" description="Disordered" evidence="1">
    <location>
        <begin position="1"/>
        <end position="36"/>
    </location>
</feature>
<dbReference type="Gene3D" id="3.40.50.300">
    <property type="entry name" value="P-loop containing nucleotide triphosphate hydrolases"/>
    <property type="match status" value="1"/>
</dbReference>
<dbReference type="InterPro" id="IPR011990">
    <property type="entry name" value="TPR-like_helical_dom_sf"/>
</dbReference>
<dbReference type="RefSeq" id="WP_343933464.1">
    <property type="nucleotide sequence ID" value="NZ_BAAABU010000003.1"/>
</dbReference>
<organism evidence="4 5">
    <name type="scientific">Saccharothrix mutabilis subsp. mutabilis</name>
    <dbReference type="NCBI Taxonomy" id="66855"/>
    <lineage>
        <taxon>Bacteria</taxon>
        <taxon>Bacillati</taxon>
        <taxon>Actinomycetota</taxon>
        <taxon>Actinomycetes</taxon>
        <taxon>Pseudonocardiales</taxon>
        <taxon>Pseudonocardiaceae</taxon>
        <taxon>Saccharothrix</taxon>
    </lineage>
</organism>
<proteinExistence type="predicted"/>
<dbReference type="SUPFAM" id="SSF52540">
    <property type="entry name" value="P-loop containing nucleoside triphosphate hydrolases"/>
    <property type="match status" value="1"/>
</dbReference>
<evidence type="ECO:0000313" key="4">
    <source>
        <dbReference type="EMBL" id="GAA0222294.1"/>
    </source>
</evidence>
<dbReference type="PRINTS" id="PR00364">
    <property type="entry name" value="DISEASERSIST"/>
</dbReference>
<accession>A0ABP3D7N1</accession>
<evidence type="ECO:0008006" key="6">
    <source>
        <dbReference type="Google" id="ProtNLM"/>
    </source>
</evidence>
<dbReference type="InterPro" id="IPR002182">
    <property type="entry name" value="NB-ARC"/>
</dbReference>
<dbReference type="Pfam" id="PF00931">
    <property type="entry name" value="NB-ARC"/>
    <property type="match status" value="1"/>
</dbReference>
<evidence type="ECO:0000313" key="5">
    <source>
        <dbReference type="Proteomes" id="UP001500416"/>
    </source>
</evidence>
<dbReference type="InterPro" id="IPR027417">
    <property type="entry name" value="P-loop_NTPase"/>
</dbReference>
<name>A0ABP3D7N1_9PSEU</name>
<evidence type="ECO:0000256" key="1">
    <source>
        <dbReference type="SAM" id="MobiDB-lite"/>
    </source>
</evidence>
<dbReference type="Pfam" id="PF13374">
    <property type="entry name" value="TPR_10"/>
    <property type="match status" value="1"/>
</dbReference>
<evidence type="ECO:0000259" key="2">
    <source>
        <dbReference type="Pfam" id="PF00931"/>
    </source>
</evidence>
<feature type="domain" description="DUF7779" evidence="3">
    <location>
        <begin position="334"/>
        <end position="410"/>
    </location>
</feature>
<gene>
    <name evidence="4" type="ORF">GCM10010492_20570</name>
</gene>
<dbReference type="SUPFAM" id="SSF48452">
    <property type="entry name" value="TPR-like"/>
    <property type="match status" value="2"/>
</dbReference>
<feature type="domain" description="NB-ARC" evidence="2">
    <location>
        <begin position="99"/>
        <end position="235"/>
    </location>
</feature>
<sequence>MTDRWRATPPRDWSRRRRPPPGHDHAIANTARGTPRAPVLQAGAIYGDVVQSGHSTTHHPLPFRTACVPPRAEAFQHRAVGAELSRALAARPPDRIHTAVLSGLGGVGKTQLAAEHAERAWHAGNLDLLVWTTAASREEVVTDYARLGTDLTGIDTGSDETRARRFLDWLATTPARWLVVLDDVHRPADLHDLWPPETPSGQTVVTTRRRDAALRRGSCRVWDVGLFHPEESVAYLGRKLAAGPGRAEPADPGRAALADALGHLPLALAQAAAYLADRHLTCAQYLARFTDRRRTLASVLPEPASLPDRHRSTVAATWSLTVELADRLEPAGLAAPLLDALALLDPNGVPLDVLTTPPLLAHLRRVSGGPVDAERARDALTCLHRLSLVTFDPGRARVAVHALVQRAVRDERPAGFGDALAPVVAEALLHAWPGIEHDATSAKTLRANATTLIDLAGPALWPGECHHLVFRNGNSLGDSGQVTAAHHYYRALHPAIADHLGPDHPDALAVRYHTAYWQGEAGDTRGALRGLEDVLADQCRVLGREHPSTLRTRHNIARRRGAAGGPAQAVAEFAELLAVRQRLLGPDHPLTLTSRHELAYWRGRAGDHVGAVAALEELLDDRLRVLGADHPHTFTTRHNIAYWRGDAGDPTAAVAALEQLLADRSRVLGSEHPHTVTTRRALARWRRVLRSP</sequence>
<dbReference type="PANTHER" id="PTHR46082:SF6">
    <property type="entry name" value="AAA+ ATPASE DOMAIN-CONTAINING PROTEIN-RELATED"/>
    <property type="match status" value="1"/>
</dbReference>
<dbReference type="Gene3D" id="1.25.40.10">
    <property type="entry name" value="Tetratricopeptide repeat domain"/>
    <property type="match status" value="1"/>
</dbReference>
<dbReference type="Pfam" id="PF13424">
    <property type="entry name" value="TPR_12"/>
    <property type="match status" value="1"/>
</dbReference>
<protein>
    <recommendedName>
        <fullName evidence="6">Tetratricopeptide repeat protein</fullName>
    </recommendedName>
</protein>
<evidence type="ECO:0000259" key="3">
    <source>
        <dbReference type="Pfam" id="PF25000"/>
    </source>
</evidence>
<dbReference type="InterPro" id="IPR053137">
    <property type="entry name" value="NLR-like"/>
</dbReference>
<reference evidence="5" key="1">
    <citation type="journal article" date="2019" name="Int. J. Syst. Evol. Microbiol.">
        <title>The Global Catalogue of Microorganisms (GCM) 10K type strain sequencing project: providing services to taxonomists for standard genome sequencing and annotation.</title>
        <authorList>
            <consortium name="The Broad Institute Genomics Platform"/>
            <consortium name="The Broad Institute Genome Sequencing Center for Infectious Disease"/>
            <person name="Wu L."/>
            <person name="Ma J."/>
        </authorList>
    </citation>
    <scope>NUCLEOTIDE SEQUENCE [LARGE SCALE GENOMIC DNA]</scope>
    <source>
        <strain evidence="5">JCM 3380</strain>
    </source>
</reference>